<dbReference type="GeneID" id="97547985"/>
<dbReference type="OrthoDB" id="116768at2157"/>
<protein>
    <submittedName>
        <fullName evidence="3">DUF4956 domain-containing protein</fullName>
    </submittedName>
</protein>
<reference evidence="3 4" key="1">
    <citation type="submission" date="2018-05" db="EMBL/GenBank/DDBJ databases">
        <title>Draft genome of Methanospirillum lacunae Ki8-1.</title>
        <authorList>
            <person name="Dueholm M.S."/>
            <person name="Nielsen P.H."/>
            <person name="Bakmann L.F."/>
            <person name="Otzen D.E."/>
        </authorList>
    </citation>
    <scope>NUCLEOTIDE SEQUENCE [LARGE SCALE GENOMIC DNA]</scope>
    <source>
        <strain evidence="3 4">Ki8-1</strain>
    </source>
</reference>
<gene>
    <name evidence="3" type="ORF">DK846_09160</name>
</gene>
<dbReference type="EMBL" id="QGMY01000007">
    <property type="protein sequence ID" value="PWR72148.1"/>
    <property type="molecule type" value="Genomic_DNA"/>
</dbReference>
<dbReference type="Proteomes" id="UP000245657">
    <property type="component" value="Unassembled WGS sequence"/>
</dbReference>
<organism evidence="3 4">
    <name type="scientific">Methanospirillum lacunae</name>
    <dbReference type="NCBI Taxonomy" id="668570"/>
    <lineage>
        <taxon>Archaea</taxon>
        <taxon>Methanobacteriati</taxon>
        <taxon>Methanobacteriota</taxon>
        <taxon>Stenosarchaea group</taxon>
        <taxon>Methanomicrobia</taxon>
        <taxon>Methanomicrobiales</taxon>
        <taxon>Methanospirillaceae</taxon>
        <taxon>Methanospirillum</taxon>
    </lineage>
</organism>
<keyword evidence="2" id="KW-1133">Transmembrane helix</keyword>
<evidence type="ECO:0000256" key="1">
    <source>
        <dbReference type="SAM" id="MobiDB-lite"/>
    </source>
</evidence>
<keyword evidence="2" id="KW-0812">Transmembrane</keyword>
<feature type="transmembrane region" description="Helical" evidence="2">
    <location>
        <begin position="109"/>
        <end position="126"/>
    </location>
</feature>
<dbReference type="RefSeq" id="WP_109968637.1">
    <property type="nucleotide sequence ID" value="NZ_CP176093.1"/>
</dbReference>
<accession>A0A2V2N6P0</accession>
<sequence length="221" mass="25219">MVISDSVLFVAGMVINLIFSLIIVRGIYYPHRRAQDYVFTFMAFSVVVYLIMGLFTSVELSIGAGFGLFALFSVLRYRTDTVPIREMTYLFVIIALPILNSILFGSGQYVNMVLSNLMIILVLWILEKKWGFRYEQCKLVRYERIELVRADMRDELIADIRDRTGLPVTKVEVIEMDYLRDSADLMISYDENAPLVPKDPSLVSPLQNNPDQLPSIGITGQ</sequence>
<dbReference type="Pfam" id="PF16316">
    <property type="entry name" value="DUF4956"/>
    <property type="match status" value="1"/>
</dbReference>
<dbReference type="InterPro" id="IPR032531">
    <property type="entry name" value="DUF4956"/>
</dbReference>
<proteinExistence type="predicted"/>
<evidence type="ECO:0000313" key="3">
    <source>
        <dbReference type="EMBL" id="PWR72148.1"/>
    </source>
</evidence>
<keyword evidence="4" id="KW-1185">Reference proteome</keyword>
<keyword evidence="2" id="KW-0472">Membrane</keyword>
<feature type="transmembrane region" description="Helical" evidence="2">
    <location>
        <begin position="58"/>
        <end position="75"/>
    </location>
</feature>
<name>A0A2V2N6P0_9EURY</name>
<dbReference type="AlphaFoldDB" id="A0A2V2N6P0"/>
<feature type="transmembrane region" description="Helical" evidence="2">
    <location>
        <begin position="6"/>
        <end position="24"/>
    </location>
</feature>
<feature type="region of interest" description="Disordered" evidence="1">
    <location>
        <begin position="200"/>
        <end position="221"/>
    </location>
</feature>
<evidence type="ECO:0000256" key="2">
    <source>
        <dbReference type="SAM" id="Phobius"/>
    </source>
</evidence>
<feature type="transmembrane region" description="Helical" evidence="2">
    <location>
        <begin position="87"/>
        <end position="103"/>
    </location>
</feature>
<comment type="caution">
    <text evidence="3">The sequence shown here is derived from an EMBL/GenBank/DDBJ whole genome shotgun (WGS) entry which is preliminary data.</text>
</comment>
<evidence type="ECO:0000313" key="4">
    <source>
        <dbReference type="Proteomes" id="UP000245657"/>
    </source>
</evidence>